<dbReference type="InterPro" id="IPR029787">
    <property type="entry name" value="Nucleotide_cyclase"/>
</dbReference>
<dbReference type="Proteomes" id="UP000326789">
    <property type="component" value="Unassembled WGS sequence"/>
</dbReference>
<dbReference type="Gene3D" id="3.30.70.270">
    <property type="match status" value="1"/>
</dbReference>
<evidence type="ECO:0000313" key="5">
    <source>
        <dbReference type="Proteomes" id="UP000326789"/>
    </source>
</evidence>
<dbReference type="SUPFAM" id="SSF55073">
    <property type="entry name" value="Nucleotide cyclase"/>
    <property type="match status" value="1"/>
</dbReference>
<accession>A0A5N3R2Y8</accession>
<dbReference type="AlphaFoldDB" id="A0A5N3R2Y8"/>
<evidence type="ECO:0000256" key="1">
    <source>
        <dbReference type="ARBA" id="ARBA00012528"/>
    </source>
</evidence>
<organism evidence="4 5">
    <name type="scientific">Vibrio fortis</name>
    <dbReference type="NCBI Taxonomy" id="212667"/>
    <lineage>
        <taxon>Bacteria</taxon>
        <taxon>Pseudomonadati</taxon>
        <taxon>Pseudomonadota</taxon>
        <taxon>Gammaproteobacteria</taxon>
        <taxon>Vibrionales</taxon>
        <taxon>Vibrionaceae</taxon>
        <taxon>Vibrio</taxon>
    </lineage>
</organism>
<dbReference type="NCBIfam" id="TIGR00254">
    <property type="entry name" value="GGDEF"/>
    <property type="match status" value="1"/>
</dbReference>
<dbReference type="InterPro" id="IPR050469">
    <property type="entry name" value="Diguanylate_Cyclase"/>
</dbReference>
<evidence type="ECO:0000259" key="3">
    <source>
        <dbReference type="PROSITE" id="PS50887"/>
    </source>
</evidence>
<dbReference type="InterPro" id="IPR043128">
    <property type="entry name" value="Rev_trsase/Diguanyl_cyclase"/>
</dbReference>
<proteinExistence type="predicted"/>
<comment type="caution">
    <text evidence="4">The sequence shown here is derived from an EMBL/GenBank/DDBJ whole genome shotgun (WGS) entry which is preliminary data.</text>
</comment>
<comment type="catalytic activity">
    <reaction evidence="2">
        <text>2 GTP = 3',3'-c-di-GMP + 2 diphosphate</text>
        <dbReference type="Rhea" id="RHEA:24898"/>
        <dbReference type="ChEBI" id="CHEBI:33019"/>
        <dbReference type="ChEBI" id="CHEBI:37565"/>
        <dbReference type="ChEBI" id="CHEBI:58805"/>
        <dbReference type="EC" id="2.7.7.65"/>
    </reaction>
</comment>
<name>A0A5N3R2Y8_9VIBR</name>
<dbReference type="EC" id="2.7.7.65" evidence="1"/>
<dbReference type="Pfam" id="PF00990">
    <property type="entry name" value="GGDEF"/>
    <property type="match status" value="1"/>
</dbReference>
<dbReference type="InterPro" id="IPR000160">
    <property type="entry name" value="GGDEF_dom"/>
</dbReference>
<dbReference type="GO" id="GO:0052621">
    <property type="term" value="F:diguanylate cyclase activity"/>
    <property type="evidence" value="ECO:0007669"/>
    <property type="project" value="UniProtKB-EC"/>
</dbReference>
<dbReference type="EMBL" id="VWSE01000005">
    <property type="protein sequence ID" value="KAB0288769.1"/>
    <property type="molecule type" value="Genomic_DNA"/>
</dbReference>
<feature type="domain" description="GGDEF" evidence="3">
    <location>
        <begin position="212"/>
        <end position="343"/>
    </location>
</feature>
<gene>
    <name evidence="4" type="ORF">F2P58_10485</name>
</gene>
<reference evidence="4 5" key="1">
    <citation type="submission" date="2019-09" db="EMBL/GenBank/DDBJ databases">
        <title>Whole genome sequence of Vibrio fortis.</title>
        <authorList>
            <person name="Das S.K."/>
        </authorList>
    </citation>
    <scope>NUCLEOTIDE SEQUENCE [LARGE SCALE GENOMIC DNA]</scope>
    <source>
        <strain evidence="4 5">AN60</strain>
    </source>
</reference>
<dbReference type="CDD" id="cd01949">
    <property type="entry name" value="GGDEF"/>
    <property type="match status" value="1"/>
</dbReference>
<dbReference type="PROSITE" id="PS50887">
    <property type="entry name" value="GGDEF"/>
    <property type="match status" value="1"/>
</dbReference>
<dbReference type="SMART" id="SM00267">
    <property type="entry name" value="GGDEF"/>
    <property type="match status" value="1"/>
</dbReference>
<dbReference type="PANTHER" id="PTHR45138">
    <property type="entry name" value="REGULATORY COMPONENTS OF SENSORY TRANSDUCTION SYSTEM"/>
    <property type="match status" value="1"/>
</dbReference>
<protein>
    <recommendedName>
        <fullName evidence="1">diguanylate cyclase</fullName>
        <ecNumber evidence="1">2.7.7.65</ecNumber>
    </recommendedName>
</protein>
<evidence type="ECO:0000256" key="2">
    <source>
        <dbReference type="ARBA" id="ARBA00034247"/>
    </source>
</evidence>
<dbReference type="PANTHER" id="PTHR45138:SF9">
    <property type="entry name" value="DIGUANYLATE CYCLASE DGCM-RELATED"/>
    <property type="match status" value="1"/>
</dbReference>
<sequence>MHLEGNMNLQREGMTINQRNIERYFELVNLTTEQVQTLSHHLAQLSINHSEFSDRYLHQLRTKTRFSHPEVQSCLSYGPLCNAIKHHIQTWLKCSYTQKSFNYHIRLVTELNAHHVTVAEFLLCGLAVKANLLSQLKHSLHTHHIDSARLIRDFEKWLTVDEHILRDLELNHQLEKLRQATSFKDELTNVYSYAVFLEELDRAITLCDRTGQSLTVVHFDINQLNTINHKHGFQVGDAVLQQFASVCTEQLRKTEIIARDDDEFFILLPHTSLNEARNVFSRLVELFDNASEIPITLTAGVSIYQPDSDLNLEQVLERTRTQLARAKTRSSSTGTHQCCIDIDGKMDNVLHFTR</sequence>
<evidence type="ECO:0000313" key="4">
    <source>
        <dbReference type="EMBL" id="KAB0288769.1"/>
    </source>
</evidence>